<evidence type="ECO:0000313" key="1">
    <source>
        <dbReference type="EMBL" id="MBE8725375.1"/>
    </source>
</evidence>
<sequence length="1176" mass="135146">MKIKFTILIILLSVNLYSQKSNEYDYGIPLPPETYQFKKRLINNVSLYTGQPSINIPLYSINLDGMEIPISISYNTGGIKVEEDATSVGLGWSLNIGGQITRNNHGVLDERYFMHQDYGNKNTYGIGRLKTSIDPHESTPFDCRGPGDEYRYRAQFYSKAFLAGNDKRNVYGNEDSRPDEFYYSFFGHSGKFMYSQELRKFITFPLDDIDVGYELKTVSDTKFFDHFNVKLPNGYNLILGKEGTSSISQYGLTPFDQSWQLKKIISPKNKEVVYNYISADYYLFTNLSSETIKTATASKGSEEQVIAATPEWNVTSTKEKLISEIIFPQGKIIFVYGDRLDLLQGAKKLQEIKIYDQSNNLIRKIGFEQSYFNANIHLFHKEEVNKRLRLDAVKFYDSKNTAIENYQFDYHLYDKIPSKSSKAQDHWGYFNGKESNYSLFPKHILPFQNVESSYGFNRDLDTLYTKTFSLKSIKFPEGGVKHYNYENHKCLTGATTANYFDAISNERYAVKSPSFSVSGYSLDYFYPTPSESNPLRKIFYSDPFETSIFSTSLNANQVSILINSNFPFQAPDYKNINAEFNKVEFWLQQKQTDGTFKDIKYHGTISKDENTSGNIKSYFEVGGKGTYRMKIVIVQTYYLSSTNYNYHNSSFTINYRDKVRDDVRVGGLRIKDIKTYTDENLNDPNYTTYFKYLDDDNITSGRMMNVPSYIENISIYTPSRSYDKPSRVDLGIRMSSSSVLSLYKTSGSNVGYTKVSQIEHDNITKKEIKEDHYFSFKEPLFSEITLFDDRREDEPQEWHRGKLLKKASYNDDKIVKEEIYDYYGKEVEKSRGYVDEINYELLDQNELCSVTEENVSKHIYPSISLIDVAAFPSDLKIFLNGLERYPVNKYSIENYIPAGLKIPYFKIYTGFDKLKSKTTKSYFKEGIVEESENYFYDKTPTNLQLTSQTRTNSKGEVIETQYFYPQDPEMASEPFVKDLIAQNRVGIPLNTQTFRGGTKLSEQKTVYDKSVATSNLLLPSYILENKGTAGLNPVKDKKVSYDLYDDKGNVLQYTKDGSVPVALVWGYNKTLPVAKIENIAYKSIAPNLINEVQTASSGTGSEENMLNAIKKISYKTSGLGNTMISTYMYNPLIGVSMIKNAMDVFTYFTYDSFGRLQFVKDAQGNLVSENQYNYKE</sequence>
<dbReference type="EMBL" id="PRDM01000002">
    <property type="protein sequence ID" value="MBE8725375.1"/>
    <property type="molecule type" value="Genomic_DNA"/>
</dbReference>
<evidence type="ECO:0008006" key="3">
    <source>
        <dbReference type="Google" id="ProtNLM"/>
    </source>
</evidence>
<dbReference type="RefSeq" id="WP_193846617.1">
    <property type="nucleotide sequence ID" value="NZ_PRDM01000002.1"/>
</dbReference>
<organism evidence="1 2">
    <name type="scientific">Flavobacterium hungaricum</name>
    <dbReference type="NCBI Taxonomy" id="2082725"/>
    <lineage>
        <taxon>Bacteria</taxon>
        <taxon>Pseudomonadati</taxon>
        <taxon>Bacteroidota</taxon>
        <taxon>Flavobacteriia</taxon>
        <taxon>Flavobacteriales</taxon>
        <taxon>Flavobacteriaceae</taxon>
        <taxon>Flavobacterium</taxon>
    </lineage>
</organism>
<dbReference type="Proteomes" id="UP000640614">
    <property type="component" value="Unassembled WGS sequence"/>
</dbReference>
<keyword evidence="2" id="KW-1185">Reference proteome</keyword>
<gene>
    <name evidence="1" type="ORF">C4F50_10490</name>
</gene>
<accession>A0ABR9TJ63</accession>
<proteinExistence type="predicted"/>
<evidence type="ECO:0000313" key="2">
    <source>
        <dbReference type="Proteomes" id="UP000640614"/>
    </source>
</evidence>
<comment type="caution">
    <text evidence="1">The sequence shown here is derived from an EMBL/GenBank/DDBJ whole genome shotgun (WGS) entry which is preliminary data.</text>
</comment>
<reference evidence="1 2" key="1">
    <citation type="submission" date="2018-07" db="EMBL/GenBank/DDBJ databases">
        <title>Genome assembly of strain KB82.</title>
        <authorList>
            <person name="Kukolya J."/>
            <person name="Horvath B."/>
            <person name="Nagy I."/>
            <person name="Toth A."/>
        </authorList>
    </citation>
    <scope>NUCLEOTIDE SEQUENCE [LARGE SCALE GENOMIC DNA]</scope>
    <source>
        <strain evidence="1 2">Kb82</strain>
    </source>
</reference>
<protein>
    <recommendedName>
        <fullName evidence="3">YD repeat-containing protein</fullName>
    </recommendedName>
</protein>
<name>A0ABR9TJ63_9FLAO</name>